<dbReference type="InterPro" id="IPR037185">
    <property type="entry name" value="EmrE-like"/>
</dbReference>
<reference evidence="7" key="1">
    <citation type="journal article" date="2014" name="Genome Announc.">
        <title>Genome sequence of the yeast Cyberlindnera fabianii (Hansenula fabianii).</title>
        <authorList>
            <person name="Freel K.C."/>
            <person name="Sarilar V."/>
            <person name="Neuveglise C."/>
            <person name="Devillers H."/>
            <person name="Friedrich A."/>
            <person name="Schacherer J."/>
        </authorList>
    </citation>
    <scope>NUCLEOTIDE SEQUENCE</scope>
    <source>
        <strain evidence="7">YJS4271</strain>
    </source>
</reference>
<feature type="transmembrane region" description="Helical" evidence="5">
    <location>
        <begin position="12"/>
        <end position="30"/>
    </location>
</feature>
<feature type="transmembrane region" description="Helical" evidence="5">
    <location>
        <begin position="50"/>
        <end position="69"/>
    </location>
</feature>
<dbReference type="SUPFAM" id="SSF103481">
    <property type="entry name" value="Multidrug resistance efflux transporter EmrE"/>
    <property type="match status" value="2"/>
</dbReference>
<feature type="transmembrane region" description="Helical" evidence="5">
    <location>
        <begin position="299"/>
        <end position="316"/>
    </location>
</feature>
<dbReference type="PANTHER" id="PTHR22911:SF6">
    <property type="entry name" value="SOLUTE CARRIER FAMILY 35 MEMBER G1"/>
    <property type="match status" value="1"/>
</dbReference>
<dbReference type="PhylomeDB" id="A0A061AQD9"/>
<feature type="transmembrane region" description="Helical" evidence="5">
    <location>
        <begin position="212"/>
        <end position="233"/>
    </location>
</feature>
<evidence type="ECO:0000256" key="3">
    <source>
        <dbReference type="ARBA" id="ARBA00022989"/>
    </source>
</evidence>
<organism evidence="7">
    <name type="scientific">Cyberlindnera fabianii</name>
    <name type="common">Yeast</name>
    <name type="synonym">Hansenula fabianii</name>
    <dbReference type="NCBI Taxonomy" id="36022"/>
    <lineage>
        <taxon>Eukaryota</taxon>
        <taxon>Fungi</taxon>
        <taxon>Dikarya</taxon>
        <taxon>Ascomycota</taxon>
        <taxon>Saccharomycotina</taxon>
        <taxon>Saccharomycetes</taxon>
        <taxon>Phaffomycetales</taxon>
        <taxon>Phaffomycetaceae</taxon>
        <taxon>Cyberlindnera</taxon>
    </lineage>
</organism>
<comment type="subcellular location">
    <subcellularLocation>
        <location evidence="1">Membrane</location>
        <topology evidence="1">Multi-pass membrane protein</topology>
    </subcellularLocation>
</comment>
<dbReference type="GO" id="GO:0016020">
    <property type="term" value="C:membrane"/>
    <property type="evidence" value="ECO:0007669"/>
    <property type="project" value="UniProtKB-SubCell"/>
</dbReference>
<accession>A0A061AQD9</accession>
<proteinExistence type="predicted"/>
<dbReference type="OrthoDB" id="306876at2759"/>
<feature type="transmembrane region" description="Helical" evidence="5">
    <location>
        <begin position="81"/>
        <end position="101"/>
    </location>
</feature>
<protein>
    <submittedName>
        <fullName evidence="7">CYFA0S01e12112g1_1</fullName>
    </submittedName>
</protein>
<keyword evidence="2 5" id="KW-0812">Transmembrane</keyword>
<evidence type="ECO:0000256" key="5">
    <source>
        <dbReference type="SAM" id="Phobius"/>
    </source>
</evidence>
<feature type="transmembrane region" description="Helical" evidence="5">
    <location>
        <begin position="142"/>
        <end position="160"/>
    </location>
</feature>
<feature type="domain" description="EamA" evidence="6">
    <location>
        <begin position="12"/>
        <end position="153"/>
    </location>
</feature>
<gene>
    <name evidence="7" type="ORF">CYFA0S_01e12112g</name>
</gene>
<dbReference type="InterPro" id="IPR000620">
    <property type="entry name" value="EamA_dom"/>
</dbReference>
<feature type="transmembrane region" description="Helical" evidence="5">
    <location>
        <begin position="180"/>
        <end position="200"/>
    </location>
</feature>
<evidence type="ECO:0000256" key="4">
    <source>
        <dbReference type="ARBA" id="ARBA00023136"/>
    </source>
</evidence>
<evidence type="ECO:0000259" key="6">
    <source>
        <dbReference type="Pfam" id="PF00892"/>
    </source>
</evidence>
<dbReference type="EMBL" id="LK052886">
    <property type="protein sequence ID" value="CDR37557.1"/>
    <property type="molecule type" value="Genomic_DNA"/>
</dbReference>
<dbReference type="PANTHER" id="PTHR22911">
    <property type="entry name" value="ACYL-MALONYL CONDENSING ENZYME-RELATED"/>
    <property type="match status" value="1"/>
</dbReference>
<feature type="transmembrane region" description="Helical" evidence="5">
    <location>
        <begin position="245"/>
        <end position="262"/>
    </location>
</feature>
<feature type="transmembrane region" description="Helical" evidence="5">
    <location>
        <begin position="113"/>
        <end position="130"/>
    </location>
</feature>
<evidence type="ECO:0000256" key="1">
    <source>
        <dbReference type="ARBA" id="ARBA00004141"/>
    </source>
</evidence>
<name>A0A061AQD9_CYBFA</name>
<keyword evidence="4 5" id="KW-0472">Membrane</keyword>
<feature type="transmembrane region" description="Helical" evidence="5">
    <location>
        <begin position="274"/>
        <end position="293"/>
    </location>
</feature>
<dbReference type="AlphaFoldDB" id="A0A061AQD9"/>
<evidence type="ECO:0000256" key="2">
    <source>
        <dbReference type="ARBA" id="ARBA00022692"/>
    </source>
</evidence>
<dbReference type="Pfam" id="PF00892">
    <property type="entry name" value="EamA"/>
    <property type="match status" value="2"/>
</dbReference>
<keyword evidence="3 5" id="KW-1133">Transmembrane helix</keyword>
<evidence type="ECO:0000313" key="7">
    <source>
        <dbReference type="EMBL" id="CDR37557.1"/>
    </source>
</evidence>
<dbReference type="VEuPathDB" id="FungiDB:BON22_0310"/>
<feature type="domain" description="EamA" evidence="6">
    <location>
        <begin position="183"/>
        <end position="315"/>
    </location>
</feature>
<sequence length="375" mass="42119">MSFYHDHIVPNIGLVFLVLAQFFNSIMAITTKLLETDPSFGDDPIHPFQILFVRMGITSIGCYLYMKYYQKETDFWGPPNMRLWCIARGFVGFTGIFSMYYSLKYLSVSDSTVISFLVPSMTGFLAWILLSEAWTSVEASGALISLLGVVMIARPAFLFGVPDSSPANDGAETSDPKKRLIATVIALVGVLGTSGVYIVIRFIGKRVHSLILVQYYSIVACTISFLGLILIPGLGFKIPQTFKQWFFFLSIGVSGFCMQFMMTEGIQREKASRASMMLYTQMIYALIWEVTIWHHIPGVWSWLGMLTILGSAFWVIKNKPVEETTLQPVVDEERDTRVQDELDNSNELDLLDDVEAIDMITLNTQGGNPMTQGHH</sequence>